<organism evidence="1 2">
    <name type="scientific">Nonomuraea dietziae</name>
    <dbReference type="NCBI Taxonomy" id="65515"/>
    <lineage>
        <taxon>Bacteria</taxon>
        <taxon>Bacillati</taxon>
        <taxon>Actinomycetota</taxon>
        <taxon>Actinomycetes</taxon>
        <taxon>Streptosporangiales</taxon>
        <taxon>Streptosporangiaceae</taxon>
        <taxon>Nonomuraea</taxon>
    </lineage>
</organism>
<proteinExistence type="predicted"/>
<dbReference type="InterPro" id="IPR036663">
    <property type="entry name" value="Fumarylacetoacetase_C_sf"/>
</dbReference>
<gene>
    <name evidence="1" type="ORF">FHR33_005282</name>
</gene>
<comment type="caution">
    <text evidence="1">The sequence shown here is derived from an EMBL/GenBank/DDBJ whole genome shotgun (WGS) entry which is preliminary data.</text>
</comment>
<dbReference type="SUPFAM" id="SSF56529">
    <property type="entry name" value="FAH"/>
    <property type="match status" value="1"/>
</dbReference>
<dbReference type="AlphaFoldDB" id="A0A7W5VK85"/>
<accession>A0A7W5VK85</accession>
<keyword evidence="2" id="KW-1185">Reference proteome</keyword>
<dbReference type="GO" id="GO:0003824">
    <property type="term" value="F:catalytic activity"/>
    <property type="evidence" value="ECO:0007669"/>
    <property type="project" value="InterPro"/>
</dbReference>
<protein>
    <submittedName>
        <fullName evidence="1">Uncharacterized protein</fullName>
    </submittedName>
</protein>
<dbReference type="EMBL" id="JACIBV010000001">
    <property type="protein sequence ID" value="MBB3729422.1"/>
    <property type="molecule type" value="Genomic_DNA"/>
</dbReference>
<reference evidence="1 2" key="1">
    <citation type="submission" date="2020-08" db="EMBL/GenBank/DDBJ databases">
        <title>Sequencing the genomes of 1000 actinobacteria strains.</title>
        <authorList>
            <person name="Klenk H.-P."/>
        </authorList>
    </citation>
    <scope>NUCLEOTIDE SEQUENCE [LARGE SCALE GENOMIC DNA]</scope>
    <source>
        <strain evidence="1 2">DSM 44320</strain>
    </source>
</reference>
<name>A0A7W5VK85_9ACTN</name>
<sequence length="97" mass="10844">MPACRRMAFQLWVRSMSRAVEHIAGYILMCDWSARDDLLRNLGLGLGHPMPGSTTAKGCSCRALPDQVRPRAQHDCESCRQEVRHSNCSCHLQDSCG</sequence>
<dbReference type="Proteomes" id="UP000579945">
    <property type="component" value="Unassembled WGS sequence"/>
</dbReference>
<evidence type="ECO:0000313" key="1">
    <source>
        <dbReference type="EMBL" id="MBB3729422.1"/>
    </source>
</evidence>
<evidence type="ECO:0000313" key="2">
    <source>
        <dbReference type="Proteomes" id="UP000579945"/>
    </source>
</evidence>